<feature type="transmembrane region" description="Helical" evidence="8">
    <location>
        <begin position="326"/>
        <end position="352"/>
    </location>
</feature>
<evidence type="ECO:0000256" key="5">
    <source>
        <dbReference type="ARBA" id="ARBA00023136"/>
    </source>
</evidence>
<evidence type="ECO:0000256" key="1">
    <source>
        <dbReference type="ARBA" id="ARBA00004651"/>
    </source>
</evidence>
<comment type="subcellular location">
    <subcellularLocation>
        <location evidence="1">Cell membrane</location>
        <topology evidence="1">Multi-pass membrane protein</topology>
    </subcellularLocation>
</comment>
<evidence type="ECO:0000313" key="11">
    <source>
        <dbReference type="Proteomes" id="UP000619293"/>
    </source>
</evidence>
<feature type="domain" description="ABC3 transporter permease C-terminal" evidence="9">
    <location>
        <begin position="284"/>
        <end position="393"/>
    </location>
</feature>
<sequence length="813" mass="82550">MSAELTGTRPARPGVATGPDEPGPVRFDVPRRGRGGRAVVAAARSAVARRRLQTVIVGVVVLLSAATAVLGVGLLVASHGPFDTAFADASGSHVTATVSADVPADQVAATGRAAGVAAAAGPYDLVTALLSGVMGPQGMKVVVVGRSEQNGPVDRITVSTGTWLTGPGQIVLTRRTSGPRIAPGGEVTVGGVKLRVAGIAASVTGTAEAWVWPTQGDVLTGDDVARQMLYRFTTPGADDTALRAALADATATLPSGAVTGATTYLTVRQALNRSISAIAPFVVAFAVLGIVLSVLITVNVVNGAVVSGFRTIGILKTIGFTPGQVVAVYLAQVLVPSLVGAALGVGLGAVLAVPLLAETDDAYGIPGDGAGVPLWVIGLVLLAAPVLVALAALGPATRAGRLAANQAISVGRAPRTGRGFRARRALTASALPRSVALGLGMPLARPSRAVATLVALLLGAVTLVFSSGLSASMTEVNTAFTRIDAVHVEAQVMIPGAFGPMRARPGGGTIEPPDPAEVAAAAAALPGTAHSTLLREAEIRVAGIGQEVNLHGYTGDASWNGYRIVTGRWYSGTGEVMVSSYFLRQTGYQVGDRLTLPGGHVVTIVAEVIDGSDRYTVIGDTSLVTEPMMARVEVALTPGTDPGAYTKALQATFPEESSGVYVEDRTVGEDGETMLIIQSLIATLTLLLSVVAALGVLNTVVLTTRERIHEIGVLKALGMTPRQTRTMIITSMVGLGLLAGVIAVPLGIALHHAVIPIMGEAASTALPQSAMEVYQPAVLVLLGGAGIVLAVLGALLPAGWAARTRVATALRAE</sequence>
<comment type="similarity">
    <text evidence="6">Belongs to the ABC-4 integral membrane protein family.</text>
</comment>
<evidence type="ECO:0000256" key="2">
    <source>
        <dbReference type="ARBA" id="ARBA00022475"/>
    </source>
</evidence>
<dbReference type="RefSeq" id="WP_191839420.1">
    <property type="nucleotide sequence ID" value="NZ_BAAALB010000007.1"/>
</dbReference>
<keyword evidence="4 8" id="KW-1133">Transmembrane helix</keyword>
<feature type="transmembrane region" description="Helical" evidence="8">
    <location>
        <begin position="449"/>
        <end position="469"/>
    </location>
</feature>
<evidence type="ECO:0000256" key="8">
    <source>
        <dbReference type="SAM" id="Phobius"/>
    </source>
</evidence>
<dbReference type="Proteomes" id="UP000619293">
    <property type="component" value="Unassembled WGS sequence"/>
</dbReference>
<evidence type="ECO:0000256" key="7">
    <source>
        <dbReference type="SAM" id="MobiDB-lite"/>
    </source>
</evidence>
<organism evidence="10 11">
    <name type="scientific">Catellatospora chokoriensis</name>
    <dbReference type="NCBI Taxonomy" id="310353"/>
    <lineage>
        <taxon>Bacteria</taxon>
        <taxon>Bacillati</taxon>
        <taxon>Actinomycetota</taxon>
        <taxon>Actinomycetes</taxon>
        <taxon>Micromonosporales</taxon>
        <taxon>Micromonosporaceae</taxon>
        <taxon>Catellatospora</taxon>
    </lineage>
</organism>
<keyword evidence="2" id="KW-1003">Cell membrane</keyword>
<feature type="transmembrane region" description="Helical" evidence="8">
    <location>
        <begin position="773"/>
        <end position="796"/>
    </location>
</feature>
<feature type="transmembrane region" description="Helical" evidence="8">
    <location>
        <begin position="728"/>
        <end position="753"/>
    </location>
</feature>
<feature type="transmembrane region" description="Helical" evidence="8">
    <location>
        <begin position="675"/>
        <end position="697"/>
    </location>
</feature>
<keyword evidence="3 8" id="KW-0812">Transmembrane</keyword>
<dbReference type="GO" id="GO:0005886">
    <property type="term" value="C:plasma membrane"/>
    <property type="evidence" value="ECO:0007669"/>
    <property type="project" value="UniProtKB-SubCell"/>
</dbReference>
<dbReference type="EMBL" id="BONG01000005">
    <property type="protein sequence ID" value="GIF87781.1"/>
    <property type="molecule type" value="Genomic_DNA"/>
</dbReference>
<name>A0A8J3JVE4_9ACTN</name>
<proteinExistence type="inferred from homology"/>
<evidence type="ECO:0000313" key="10">
    <source>
        <dbReference type="EMBL" id="GIF87781.1"/>
    </source>
</evidence>
<evidence type="ECO:0000256" key="3">
    <source>
        <dbReference type="ARBA" id="ARBA00022692"/>
    </source>
</evidence>
<feature type="transmembrane region" description="Helical" evidence="8">
    <location>
        <begin position="372"/>
        <end position="393"/>
    </location>
</feature>
<feature type="region of interest" description="Disordered" evidence="7">
    <location>
        <begin position="1"/>
        <end position="25"/>
    </location>
</feature>
<feature type="domain" description="ABC3 transporter permease C-terminal" evidence="9">
    <location>
        <begin position="684"/>
        <end position="798"/>
    </location>
</feature>
<gene>
    <name evidence="10" type="ORF">Cch02nite_12250</name>
</gene>
<dbReference type="GO" id="GO:0022857">
    <property type="term" value="F:transmembrane transporter activity"/>
    <property type="evidence" value="ECO:0007669"/>
    <property type="project" value="TreeGrafter"/>
</dbReference>
<keyword evidence="11" id="KW-1185">Reference proteome</keyword>
<dbReference type="InterPro" id="IPR050250">
    <property type="entry name" value="Macrolide_Exporter_MacB"/>
</dbReference>
<dbReference type="InterPro" id="IPR003838">
    <property type="entry name" value="ABC3_permease_C"/>
</dbReference>
<feature type="transmembrane region" description="Helical" evidence="8">
    <location>
        <begin position="278"/>
        <end position="305"/>
    </location>
</feature>
<evidence type="ECO:0000256" key="4">
    <source>
        <dbReference type="ARBA" id="ARBA00022989"/>
    </source>
</evidence>
<reference evidence="10 11" key="1">
    <citation type="submission" date="2021-01" db="EMBL/GenBank/DDBJ databases">
        <title>Whole genome shotgun sequence of Catellatospora chokoriensis NBRC 107358.</title>
        <authorList>
            <person name="Komaki H."/>
            <person name="Tamura T."/>
        </authorList>
    </citation>
    <scope>NUCLEOTIDE SEQUENCE [LARGE SCALE GENOMIC DNA]</scope>
    <source>
        <strain evidence="10 11">NBRC 107358</strain>
    </source>
</reference>
<evidence type="ECO:0000256" key="6">
    <source>
        <dbReference type="ARBA" id="ARBA00038076"/>
    </source>
</evidence>
<feature type="transmembrane region" description="Helical" evidence="8">
    <location>
        <begin position="54"/>
        <end position="77"/>
    </location>
</feature>
<accession>A0A8J3JVE4</accession>
<dbReference type="PANTHER" id="PTHR30572">
    <property type="entry name" value="MEMBRANE COMPONENT OF TRANSPORTER-RELATED"/>
    <property type="match status" value="1"/>
</dbReference>
<evidence type="ECO:0000259" key="9">
    <source>
        <dbReference type="Pfam" id="PF02687"/>
    </source>
</evidence>
<dbReference type="PANTHER" id="PTHR30572:SF4">
    <property type="entry name" value="ABC TRANSPORTER PERMEASE YTRF"/>
    <property type="match status" value="1"/>
</dbReference>
<comment type="caution">
    <text evidence="10">The sequence shown here is derived from an EMBL/GenBank/DDBJ whole genome shotgun (WGS) entry which is preliminary data.</text>
</comment>
<protein>
    <recommendedName>
        <fullName evidence="9">ABC3 transporter permease C-terminal domain-containing protein</fullName>
    </recommendedName>
</protein>
<dbReference type="AlphaFoldDB" id="A0A8J3JVE4"/>
<dbReference type="Pfam" id="PF02687">
    <property type="entry name" value="FtsX"/>
    <property type="match status" value="2"/>
</dbReference>
<keyword evidence="5 8" id="KW-0472">Membrane</keyword>